<evidence type="ECO:0000256" key="5">
    <source>
        <dbReference type="ARBA" id="ARBA00023002"/>
    </source>
</evidence>
<feature type="region of interest" description="Disordered" evidence="8">
    <location>
        <begin position="952"/>
        <end position="975"/>
    </location>
</feature>
<organism evidence="11 12">
    <name type="scientific">Marihabitans asiaticum</name>
    <dbReference type="NCBI Taxonomy" id="415218"/>
    <lineage>
        <taxon>Bacteria</taxon>
        <taxon>Bacillati</taxon>
        <taxon>Actinomycetota</taxon>
        <taxon>Actinomycetes</taxon>
        <taxon>Micrococcales</taxon>
        <taxon>Intrasporangiaceae</taxon>
        <taxon>Marihabitans</taxon>
    </lineage>
</organism>
<name>A0A560WGY4_9MICO</name>
<dbReference type="PROSITE" id="PS51379">
    <property type="entry name" value="4FE4S_FER_2"/>
    <property type="match status" value="1"/>
</dbReference>
<evidence type="ECO:0000313" key="11">
    <source>
        <dbReference type="EMBL" id="TWD16820.1"/>
    </source>
</evidence>
<evidence type="ECO:0000256" key="4">
    <source>
        <dbReference type="ARBA" id="ARBA00022827"/>
    </source>
</evidence>
<dbReference type="SUPFAM" id="SSF56176">
    <property type="entry name" value="FAD-binding/transporter-associated domain-like"/>
    <property type="match status" value="1"/>
</dbReference>
<dbReference type="Pfam" id="PF01565">
    <property type="entry name" value="FAD_binding_4"/>
    <property type="match status" value="1"/>
</dbReference>
<evidence type="ECO:0000256" key="6">
    <source>
        <dbReference type="ARBA" id="ARBA00023004"/>
    </source>
</evidence>
<dbReference type="SUPFAM" id="SSF46548">
    <property type="entry name" value="alpha-helical ferredoxin"/>
    <property type="match status" value="1"/>
</dbReference>
<evidence type="ECO:0000256" key="1">
    <source>
        <dbReference type="ARBA" id="ARBA00001974"/>
    </source>
</evidence>
<reference evidence="11 12" key="1">
    <citation type="submission" date="2019-06" db="EMBL/GenBank/DDBJ databases">
        <title>Sequencing the genomes of 1000 actinobacteria strains.</title>
        <authorList>
            <person name="Klenk H.-P."/>
        </authorList>
    </citation>
    <scope>NUCLEOTIDE SEQUENCE [LARGE SCALE GENOMIC DNA]</scope>
    <source>
        <strain evidence="11 12">DSM 18935</strain>
    </source>
</reference>
<accession>A0A560WGY4</accession>
<feature type="domain" description="4Fe-4S ferredoxin-type" evidence="9">
    <location>
        <begin position="597"/>
        <end position="628"/>
    </location>
</feature>
<dbReference type="PANTHER" id="PTHR11748">
    <property type="entry name" value="D-LACTATE DEHYDROGENASE"/>
    <property type="match status" value="1"/>
</dbReference>
<dbReference type="InterPro" id="IPR036318">
    <property type="entry name" value="FAD-bd_PCMH-like_sf"/>
</dbReference>
<dbReference type="GO" id="GO:0051536">
    <property type="term" value="F:iron-sulfur cluster binding"/>
    <property type="evidence" value="ECO:0007669"/>
    <property type="project" value="UniProtKB-KW"/>
</dbReference>
<dbReference type="GO" id="GO:0008720">
    <property type="term" value="F:D-lactate dehydrogenase (NAD+) activity"/>
    <property type="evidence" value="ECO:0007669"/>
    <property type="project" value="TreeGrafter"/>
</dbReference>
<gene>
    <name evidence="11" type="ORF">FB557_0360</name>
</gene>
<dbReference type="PROSITE" id="PS51387">
    <property type="entry name" value="FAD_PCMH"/>
    <property type="match status" value="1"/>
</dbReference>
<dbReference type="InterPro" id="IPR006094">
    <property type="entry name" value="Oxid_FAD_bind_N"/>
</dbReference>
<dbReference type="InterPro" id="IPR004113">
    <property type="entry name" value="FAD-bd_oxidored_4_C"/>
</dbReference>
<dbReference type="Gene3D" id="3.30.70.2190">
    <property type="match status" value="1"/>
</dbReference>
<dbReference type="Gene3D" id="1.10.45.10">
    <property type="entry name" value="Vanillyl-alcohol Oxidase, Chain A, domain 4"/>
    <property type="match status" value="1"/>
</dbReference>
<dbReference type="Gene3D" id="3.30.70.2740">
    <property type="match status" value="1"/>
</dbReference>
<proteinExistence type="predicted"/>
<dbReference type="GO" id="GO:0071949">
    <property type="term" value="F:FAD binding"/>
    <property type="evidence" value="ECO:0007669"/>
    <property type="project" value="InterPro"/>
</dbReference>
<dbReference type="OrthoDB" id="9770306at2"/>
<protein>
    <submittedName>
        <fullName evidence="11">FAD/FMN-containing dehydrogenase</fullName>
    </submittedName>
</protein>
<dbReference type="Proteomes" id="UP000315628">
    <property type="component" value="Unassembled WGS sequence"/>
</dbReference>
<dbReference type="GO" id="GO:0004458">
    <property type="term" value="F:D-lactate dehydrogenase (cytochrome) activity"/>
    <property type="evidence" value="ECO:0007669"/>
    <property type="project" value="TreeGrafter"/>
</dbReference>
<dbReference type="EMBL" id="VIUW01000001">
    <property type="protein sequence ID" value="TWD16820.1"/>
    <property type="molecule type" value="Genomic_DNA"/>
</dbReference>
<dbReference type="GO" id="GO:1903457">
    <property type="term" value="P:lactate catabolic process"/>
    <property type="evidence" value="ECO:0007669"/>
    <property type="project" value="TreeGrafter"/>
</dbReference>
<feature type="domain" description="FAD-binding PCMH-type" evidence="10">
    <location>
        <begin position="38"/>
        <end position="262"/>
    </location>
</feature>
<comment type="caution">
    <text evidence="11">The sequence shown here is derived from an EMBL/GenBank/DDBJ whole genome shotgun (WGS) entry which is preliminary data.</text>
</comment>
<evidence type="ECO:0000259" key="10">
    <source>
        <dbReference type="PROSITE" id="PS51387"/>
    </source>
</evidence>
<dbReference type="AlphaFoldDB" id="A0A560WGY4"/>
<dbReference type="PANTHER" id="PTHR11748:SF119">
    <property type="entry name" value="D-2-HYDROXYGLUTARATE DEHYDROGENASE"/>
    <property type="match status" value="1"/>
</dbReference>
<feature type="compositionally biased region" description="Basic and acidic residues" evidence="8">
    <location>
        <begin position="952"/>
        <end position="963"/>
    </location>
</feature>
<evidence type="ECO:0000256" key="8">
    <source>
        <dbReference type="SAM" id="MobiDB-lite"/>
    </source>
</evidence>
<dbReference type="Pfam" id="PF02754">
    <property type="entry name" value="CCG"/>
    <property type="match status" value="1"/>
</dbReference>
<keyword evidence="2" id="KW-0285">Flavoprotein</keyword>
<dbReference type="Pfam" id="PF13183">
    <property type="entry name" value="Fer4_8"/>
    <property type="match status" value="1"/>
</dbReference>
<dbReference type="InterPro" id="IPR016171">
    <property type="entry name" value="Vanillyl_alc_oxidase_C-sub2"/>
</dbReference>
<dbReference type="InterPro" id="IPR004017">
    <property type="entry name" value="Cys_rich_dom"/>
</dbReference>
<keyword evidence="5" id="KW-0560">Oxidoreductase</keyword>
<dbReference type="SUPFAM" id="SSF55103">
    <property type="entry name" value="FAD-linked oxidases, C-terminal domain"/>
    <property type="match status" value="1"/>
</dbReference>
<dbReference type="InterPro" id="IPR016166">
    <property type="entry name" value="FAD-bd_PCMH"/>
</dbReference>
<dbReference type="InterPro" id="IPR016169">
    <property type="entry name" value="FAD-bd_PCMH_sub2"/>
</dbReference>
<dbReference type="Pfam" id="PF02913">
    <property type="entry name" value="FAD-oxidase_C"/>
    <property type="match status" value="1"/>
</dbReference>
<keyword evidence="7" id="KW-0411">Iron-sulfur</keyword>
<dbReference type="RefSeq" id="WP_144855091.1">
    <property type="nucleotide sequence ID" value="NZ_BAAAYT010000003.1"/>
</dbReference>
<evidence type="ECO:0000256" key="7">
    <source>
        <dbReference type="ARBA" id="ARBA00023014"/>
    </source>
</evidence>
<evidence type="ECO:0000313" key="12">
    <source>
        <dbReference type="Proteomes" id="UP000315628"/>
    </source>
</evidence>
<dbReference type="InterPro" id="IPR016164">
    <property type="entry name" value="FAD-linked_Oxase-like_C"/>
</dbReference>
<sequence>MSAMTTTDLAEALRRSGIIDVRSDTLTVGMYSTDASLYRVPPRAVVFPRHVEEIEATLTLARESGVPITARGAGTSIAGNAIGPGIVIDTSRYMNRVLEVDPYSRTALVEAGAIHATLQAQARRVGLRFGPDPSSHSRCTVGGMIGNNACGNRALGYGRTSDNVVGMDLLTAAGTRLSATTGVAGGPPTLTGDDALVARLTDLRDAHLAIIRTEFGTFGRQVSGYALEHLAPENGLDVGRMLVGSEGTLAMATHARVRLVSDPPATALAVLGFPDIYAAGDVAHLLKGLGAIAAEGIDSRIVDVVRVRRGPQAVPDLPRGAAWMLVEVPGEDIASATAAAEHICREIESLDARVVTDPAQARSLWKIREDGAGLSARSQRDRPAHAGWEDAAVPPHRLGDYLRAFDDLLAQHDVQGLPYGHFGDGCLHIRLDIELDTPGAQERYRSLVEEAADLVAAHGGSLSGEHGDGRARSALLPRMYGPETIALFGAVKHAFDPTNLLNPGVLVDPAPVDADLRIPAARKAAVPLAFGYPEDGGDFSQAVHRCTGVGKCRAAGTSTTVMCPSYQATGEEKDSTRGRARVLQEMLNGSTVTGGWRSPEVHDALDLCLSCKGCASDCPTGVDMATYKAEALHQTWKGRLRPRSHYSLGRLPQLARIASHAPRLVNAMTSLPGLKKLTLPAAGVDPRRNLPTFAAETFRTWVQREGMIASAAQMAGAEHPVAIFVDSFTDHFSPHVGRTTVALLREAGFTPFVPAEALCCGLTLISTGQLDAAKSTMEAAVRVLAPAADAGIPVLGMEPSCTAALRHDLPRLVDSAAARKVSTTVRTIAELLGTAIDEGRWDAPDLTGTEVVAQPHCHQHAVMSWSADEALLARTGATLTRLGGCCGLAGNWGVELGHYDVSVQVAELQLLPAIRDAAADTVVLADGFSCQTQIADLSEREGVHLVELLSREPRRSRSRDPKGSLHTYGGGRRSG</sequence>
<dbReference type="InterPro" id="IPR017900">
    <property type="entry name" value="4Fe4S_Fe_S_CS"/>
</dbReference>
<evidence type="ECO:0000259" key="9">
    <source>
        <dbReference type="PROSITE" id="PS51379"/>
    </source>
</evidence>
<comment type="cofactor">
    <cofactor evidence="1">
        <name>FAD</name>
        <dbReference type="ChEBI" id="CHEBI:57692"/>
    </cofactor>
</comment>
<dbReference type="PROSITE" id="PS00198">
    <property type="entry name" value="4FE4S_FER_1"/>
    <property type="match status" value="1"/>
</dbReference>
<dbReference type="InterPro" id="IPR017896">
    <property type="entry name" value="4Fe4S_Fe-S-bd"/>
</dbReference>
<keyword evidence="4" id="KW-0274">FAD</keyword>
<keyword evidence="12" id="KW-1185">Reference proteome</keyword>
<evidence type="ECO:0000256" key="3">
    <source>
        <dbReference type="ARBA" id="ARBA00022723"/>
    </source>
</evidence>
<keyword evidence="6" id="KW-0408">Iron</keyword>
<evidence type="ECO:0000256" key="2">
    <source>
        <dbReference type="ARBA" id="ARBA00022630"/>
    </source>
</evidence>
<dbReference type="GO" id="GO:0046872">
    <property type="term" value="F:metal ion binding"/>
    <property type="evidence" value="ECO:0007669"/>
    <property type="project" value="UniProtKB-KW"/>
</dbReference>
<keyword evidence="3" id="KW-0479">Metal-binding</keyword>
<dbReference type="Gene3D" id="3.30.465.10">
    <property type="match status" value="1"/>
</dbReference>